<sequence length="208" mass="23738">MKLWLGSISPDIHNEDLQKAINGSLRPFGIDCRKLSRFSNGTSATFCVYDDNRGNEFLRTWTAATINRPRRNAVLDLRTDTRKFRVFLNRAKVSDDDTTPLEIRCGEFESTTGRHENQPTKNREFPLTALACGYLEFGDADRMTFEDHYASNRTGSVAFGRSSLRLELNQDVRGSVYRIEMSYQSVDCVILNPDRADPSVISRHECSR</sequence>
<evidence type="ECO:0000313" key="2">
    <source>
        <dbReference type="EMBL" id="KAF1812533.1"/>
    </source>
</evidence>
<evidence type="ECO:0000313" key="4">
    <source>
        <dbReference type="RefSeq" id="XP_033534164.1"/>
    </source>
</evidence>
<dbReference type="RefSeq" id="XP_033534164.1">
    <property type="nucleotide sequence ID" value="XM_033675338.1"/>
</dbReference>
<feature type="domain" description="RdRP-like PH" evidence="1">
    <location>
        <begin position="124"/>
        <end position="200"/>
    </location>
</feature>
<keyword evidence="3" id="KW-1185">Reference proteome</keyword>
<dbReference type="AlphaFoldDB" id="A0A6G1G3A8"/>
<reference evidence="4" key="3">
    <citation type="submission" date="2025-04" db="UniProtKB">
        <authorList>
            <consortium name="RefSeq"/>
        </authorList>
    </citation>
    <scope>IDENTIFICATION</scope>
    <source>
        <strain evidence="4">CBS 781.70</strain>
    </source>
</reference>
<dbReference type="GeneID" id="54415908"/>
<protein>
    <recommendedName>
        <fullName evidence="1">RdRP-like PH domain-containing protein</fullName>
    </recommendedName>
</protein>
<name>A0A6G1G3A8_9PEZI</name>
<organism evidence="2">
    <name type="scientific">Eremomyces bilateralis CBS 781.70</name>
    <dbReference type="NCBI Taxonomy" id="1392243"/>
    <lineage>
        <taxon>Eukaryota</taxon>
        <taxon>Fungi</taxon>
        <taxon>Dikarya</taxon>
        <taxon>Ascomycota</taxon>
        <taxon>Pezizomycotina</taxon>
        <taxon>Dothideomycetes</taxon>
        <taxon>Dothideomycetes incertae sedis</taxon>
        <taxon>Eremomycetales</taxon>
        <taxon>Eremomycetaceae</taxon>
        <taxon>Eremomyces</taxon>
    </lineage>
</organism>
<dbReference type="Proteomes" id="UP000504638">
    <property type="component" value="Unplaced"/>
</dbReference>
<dbReference type="Pfam" id="PF25358">
    <property type="entry name" value="PH_fung_RdRP"/>
    <property type="match status" value="1"/>
</dbReference>
<proteinExistence type="predicted"/>
<reference evidence="4" key="2">
    <citation type="submission" date="2020-04" db="EMBL/GenBank/DDBJ databases">
        <authorList>
            <consortium name="NCBI Genome Project"/>
        </authorList>
    </citation>
    <scope>NUCLEOTIDE SEQUENCE</scope>
    <source>
        <strain evidence="4">CBS 781.70</strain>
    </source>
</reference>
<evidence type="ECO:0000313" key="3">
    <source>
        <dbReference type="Proteomes" id="UP000504638"/>
    </source>
</evidence>
<reference evidence="2 4" key="1">
    <citation type="submission" date="2020-01" db="EMBL/GenBank/DDBJ databases">
        <authorList>
            <consortium name="DOE Joint Genome Institute"/>
            <person name="Haridas S."/>
            <person name="Albert R."/>
            <person name="Binder M."/>
            <person name="Bloem J."/>
            <person name="Labutti K."/>
            <person name="Salamov A."/>
            <person name="Andreopoulos B."/>
            <person name="Baker S.E."/>
            <person name="Barry K."/>
            <person name="Bills G."/>
            <person name="Bluhm B.H."/>
            <person name="Cannon C."/>
            <person name="Castanera R."/>
            <person name="Culley D.E."/>
            <person name="Daum C."/>
            <person name="Ezra D."/>
            <person name="Gonzalez J.B."/>
            <person name="Henrissat B."/>
            <person name="Kuo A."/>
            <person name="Liang C."/>
            <person name="Lipzen A."/>
            <person name="Lutzoni F."/>
            <person name="Magnuson J."/>
            <person name="Mondo S."/>
            <person name="Nolan M."/>
            <person name="Ohm R."/>
            <person name="Pangilinan J."/>
            <person name="Park H.-J."/>
            <person name="Ramirez L."/>
            <person name="Alfaro M."/>
            <person name="Sun H."/>
            <person name="Tritt A."/>
            <person name="Yoshinaga Y."/>
            <person name="Zwiers L.-H."/>
            <person name="Turgeon B.G."/>
            <person name="Goodwin S.B."/>
            <person name="Spatafora J.W."/>
            <person name="Crous P.W."/>
            <person name="Grigoriev I.V."/>
        </authorList>
    </citation>
    <scope>NUCLEOTIDE SEQUENCE</scope>
    <source>
        <strain evidence="2 4">CBS 781.70</strain>
    </source>
</reference>
<evidence type="ECO:0000259" key="1">
    <source>
        <dbReference type="Pfam" id="PF25358"/>
    </source>
</evidence>
<accession>A0A6G1G3A8</accession>
<gene>
    <name evidence="2 4" type="ORF">P152DRAFT_342310</name>
</gene>
<dbReference type="InterPro" id="IPR057503">
    <property type="entry name" value="PH_RdRP"/>
</dbReference>
<dbReference type="EMBL" id="ML975157">
    <property type="protein sequence ID" value="KAF1812533.1"/>
    <property type="molecule type" value="Genomic_DNA"/>
</dbReference>